<dbReference type="InterPro" id="IPR025041">
    <property type="entry name" value="DUF3983"/>
</dbReference>
<gene>
    <name evidence="1" type="ORF">QYM23_14080</name>
</gene>
<accession>A0AAW7NE51</accession>
<reference evidence="1" key="1">
    <citation type="submission" date="2023-07" db="EMBL/GenBank/DDBJ databases">
        <title>Complete genome sequence of Bacillus cereus SRCM126073 isolated from soil.</title>
        <authorList>
            <person name="Yang H.-G."/>
            <person name="Ryu M.-S."/>
            <person name="Ha G.-S."/>
            <person name="Yang H.-J."/>
            <person name="Jeong D.-Y."/>
        </authorList>
    </citation>
    <scope>NUCLEOTIDE SEQUENCE</scope>
    <source>
        <strain evidence="1">SRCM126073</strain>
    </source>
</reference>
<name>A0AAW7NE51_BACCE</name>
<dbReference type="EMBL" id="JAUIQW010000001">
    <property type="protein sequence ID" value="MDN4873964.1"/>
    <property type="molecule type" value="Genomic_DNA"/>
</dbReference>
<comment type="caution">
    <text evidence="1">The sequence shown here is derived from an EMBL/GenBank/DDBJ whole genome shotgun (WGS) entry which is preliminary data.</text>
</comment>
<evidence type="ECO:0000313" key="2">
    <source>
        <dbReference type="Proteomes" id="UP001175137"/>
    </source>
</evidence>
<dbReference type="Pfam" id="PF13137">
    <property type="entry name" value="DUF3983"/>
    <property type="match status" value="1"/>
</dbReference>
<protein>
    <submittedName>
        <fullName evidence="1">DUF3983 domain-containing protein</fullName>
    </submittedName>
</protein>
<evidence type="ECO:0000313" key="1">
    <source>
        <dbReference type="EMBL" id="MDN4873964.1"/>
    </source>
</evidence>
<proteinExistence type="predicted"/>
<dbReference type="RefSeq" id="WP_121868621.1">
    <property type="nucleotide sequence ID" value="NZ_CP023727.1"/>
</dbReference>
<sequence length="43" mass="5231">MNNLKKKKLKKAISRRTKAIQKYEKERLDKAWMNLFIQSIIPK</sequence>
<dbReference type="AlphaFoldDB" id="A0AAW7NE51"/>
<organism evidence="1 2">
    <name type="scientific">Bacillus cereus</name>
    <dbReference type="NCBI Taxonomy" id="1396"/>
    <lineage>
        <taxon>Bacteria</taxon>
        <taxon>Bacillati</taxon>
        <taxon>Bacillota</taxon>
        <taxon>Bacilli</taxon>
        <taxon>Bacillales</taxon>
        <taxon>Bacillaceae</taxon>
        <taxon>Bacillus</taxon>
        <taxon>Bacillus cereus group</taxon>
    </lineage>
</organism>
<dbReference type="Proteomes" id="UP001175137">
    <property type="component" value="Unassembled WGS sequence"/>
</dbReference>